<comment type="caution">
    <text evidence="7">The sequence shown here is derived from an EMBL/GenBank/DDBJ whole genome shotgun (WGS) entry which is preliminary data.</text>
</comment>
<dbReference type="InterPro" id="IPR050131">
    <property type="entry name" value="Peptidase_S8_subtilisin-like"/>
</dbReference>
<keyword evidence="3 5" id="KW-0378">Hydrolase</keyword>
<evidence type="ECO:0000256" key="5">
    <source>
        <dbReference type="PROSITE-ProRule" id="PRU01240"/>
    </source>
</evidence>
<evidence type="ECO:0000256" key="1">
    <source>
        <dbReference type="ARBA" id="ARBA00011073"/>
    </source>
</evidence>
<dbReference type="PANTHER" id="PTHR43806:SF67">
    <property type="entry name" value="EGF-LIKE DOMAIN-CONTAINING PROTEIN"/>
    <property type="match status" value="1"/>
</dbReference>
<feature type="active site" description="Charge relay system" evidence="5">
    <location>
        <position position="436"/>
    </location>
</feature>
<feature type="active site" description="Charge relay system" evidence="5">
    <location>
        <position position="264"/>
    </location>
</feature>
<dbReference type="EMBL" id="QICH01000002">
    <property type="protein sequence ID" value="PXF63253.1"/>
    <property type="molecule type" value="Genomic_DNA"/>
</dbReference>
<evidence type="ECO:0000313" key="8">
    <source>
        <dbReference type="Proteomes" id="UP000247689"/>
    </source>
</evidence>
<evidence type="ECO:0000256" key="4">
    <source>
        <dbReference type="ARBA" id="ARBA00022825"/>
    </source>
</evidence>
<comment type="similarity">
    <text evidence="1 5">Belongs to the peptidase S8 family.</text>
</comment>
<reference evidence="7 8" key="1">
    <citation type="submission" date="2018-05" db="EMBL/GenBank/DDBJ databases">
        <title>Kangiella spongicola genome sequence.</title>
        <authorList>
            <person name="Maclea K.S."/>
            <person name="Goen A.E."/>
            <person name="Kelley C."/>
            <person name="Underriner A."/>
            <person name="Silverwood T."/>
            <person name="Trachtenberg A.M."/>
        </authorList>
    </citation>
    <scope>NUCLEOTIDE SEQUENCE [LARGE SCALE GENOMIC DNA]</scope>
    <source>
        <strain evidence="7 8">ATCC BAA-2076</strain>
    </source>
</reference>
<accession>A0A318D363</accession>
<feature type="active site" description="Charge relay system" evidence="5">
    <location>
        <position position="229"/>
    </location>
</feature>
<dbReference type="Pfam" id="PF00082">
    <property type="entry name" value="Peptidase_S8"/>
    <property type="match status" value="1"/>
</dbReference>
<dbReference type="GO" id="GO:0004252">
    <property type="term" value="F:serine-type endopeptidase activity"/>
    <property type="evidence" value="ECO:0007669"/>
    <property type="project" value="UniProtKB-UniRule"/>
</dbReference>
<sequence length="503" mass="56549">MKKYTQTKSVNSLTLFVFFVICVNANVAIASSQLMQKRIEINCQGPLQECPLLEQSLEIRPQKIYHYQQKFLLIEFEQALNLEKIRDYFNQSETPKRQQRQLLKMFLSTLNQKSLKHFQPTLSELTKRELIGRVQPLVINNSVLLELEPSNYEQVLRIVDSSNADHINKSKIIEKTAPLATQSSLQSSQQKAKKNAASLKDNSKAFSQLVFDKLAQQKASMDVTIALIDSGVSTQHQELHHLGHLKQYNPKDNSYEQKDTGFGHGTGVLSLLASSNQFQRSISVLPKANYLSCNGLPSGRYHYIWVVACYDWLLQQPRVDIAINSWLQPELQCNDELLYSLRALWLANTIPVFSAGNFGKYELTSRDPVNFKLFDDVPLISVGATTADFKPYADSSYGDNLCGNGVVSPTISTIGTELLVAHPFNRDSYQIVNGTSYSVALVAAAIAILIEQAPEAPLELIVKSLIENSDTIAEHPFLLKALNLQRSVRQLRQNNTQLSIMDD</sequence>
<dbReference type="GO" id="GO:0006508">
    <property type="term" value="P:proteolysis"/>
    <property type="evidence" value="ECO:0007669"/>
    <property type="project" value="UniProtKB-KW"/>
</dbReference>
<proteinExistence type="inferred from homology"/>
<evidence type="ECO:0000256" key="3">
    <source>
        <dbReference type="ARBA" id="ARBA00022801"/>
    </source>
</evidence>
<evidence type="ECO:0000256" key="2">
    <source>
        <dbReference type="ARBA" id="ARBA00022670"/>
    </source>
</evidence>
<keyword evidence="4 5" id="KW-0720">Serine protease</keyword>
<dbReference type="AlphaFoldDB" id="A0A318D363"/>
<dbReference type="InterPro" id="IPR015500">
    <property type="entry name" value="Peptidase_S8_subtilisin-rel"/>
</dbReference>
<organism evidence="7 8">
    <name type="scientific">Kangiella spongicola</name>
    <dbReference type="NCBI Taxonomy" id="796379"/>
    <lineage>
        <taxon>Bacteria</taxon>
        <taxon>Pseudomonadati</taxon>
        <taxon>Pseudomonadota</taxon>
        <taxon>Gammaproteobacteria</taxon>
        <taxon>Kangiellales</taxon>
        <taxon>Kangiellaceae</taxon>
        <taxon>Kangiella</taxon>
    </lineage>
</organism>
<feature type="domain" description="Peptidase S8/S53" evidence="6">
    <location>
        <begin position="222"/>
        <end position="469"/>
    </location>
</feature>
<evidence type="ECO:0000259" key="6">
    <source>
        <dbReference type="Pfam" id="PF00082"/>
    </source>
</evidence>
<dbReference type="OrthoDB" id="9790784at2"/>
<dbReference type="InterPro" id="IPR000209">
    <property type="entry name" value="Peptidase_S8/S53_dom"/>
</dbReference>
<gene>
    <name evidence="7" type="ORF">DL796_07360</name>
</gene>
<dbReference type="PROSITE" id="PS51892">
    <property type="entry name" value="SUBTILASE"/>
    <property type="match status" value="1"/>
</dbReference>
<dbReference type="InterPro" id="IPR036852">
    <property type="entry name" value="Peptidase_S8/S53_dom_sf"/>
</dbReference>
<dbReference type="PRINTS" id="PR00723">
    <property type="entry name" value="SUBTILISIN"/>
</dbReference>
<dbReference type="Gene3D" id="3.40.50.200">
    <property type="entry name" value="Peptidase S8/S53 domain"/>
    <property type="match status" value="1"/>
</dbReference>
<keyword evidence="2 5" id="KW-0645">Protease</keyword>
<dbReference type="Proteomes" id="UP000247689">
    <property type="component" value="Unassembled WGS sequence"/>
</dbReference>
<dbReference type="SUPFAM" id="SSF52743">
    <property type="entry name" value="Subtilisin-like"/>
    <property type="match status" value="1"/>
</dbReference>
<name>A0A318D363_9GAMM</name>
<protein>
    <recommendedName>
        <fullName evidence="6">Peptidase S8/S53 domain-containing protein</fullName>
    </recommendedName>
</protein>
<keyword evidence="8" id="KW-1185">Reference proteome</keyword>
<dbReference type="CDD" id="cd00306">
    <property type="entry name" value="Peptidases_S8_S53"/>
    <property type="match status" value="1"/>
</dbReference>
<dbReference type="PANTHER" id="PTHR43806">
    <property type="entry name" value="PEPTIDASE S8"/>
    <property type="match status" value="1"/>
</dbReference>
<evidence type="ECO:0000313" key="7">
    <source>
        <dbReference type="EMBL" id="PXF63253.1"/>
    </source>
</evidence>